<dbReference type="SMR" id="M2UQ66"/>
<evidence type="ECO:0000256" key="6">
    <source>
        <dbReference type="ARBA" id="ARBA00035106"/>
    </source>
</evidence>
<reference evidence="10" key="2">
    <citation type="journal article" date="2013" name="PLoS Genet.">
        <title>Comparative genome structure, secondary metabolite, and effector coding capacity across Cochliobolus pathogens.</title>
        <authorList>
            <person name="Condon B.J."/>
            <person name="Leng Y."/>
            <person name="Wu D."/>
            <person name="Bushley K.E."/>
            <person name="Ohm R.A."/>
            <person name="Otillar R."/>
            <person name="Martin J."/>
            <person name="Schackwitz W."/>
            <person name="Grimwood J."/>
            <person name="MohdZainudin N."/>
            <person name="Xue C."/>
            <person name="Wang R."/>
            <person name="Manning V.A."/>
            <person name="Dhillon B."/>
            <person name="Tu Z.J."/>
            <person name="Steffenson B.J."/>
            <person name="Salamov A."/>
            <person name="Sun H."/>
            <person name="Lowry S."/>
            <person name="LaButti K."/>
            <person name="Han J."/>
            <person name="Copeland A."/>
            <person name="Lindquist E."/>
            <person name="Barry K."/>
            <person name="Schmutz J."/>
            <person name="Baker S.E."/>
            <person name="Ciuffetti L.M."/>
            <person name="Grigoriev I.V."/>
            <person name="Zhong S."/>
            <person name="Turgeon B.G."/>
        </authorList>
    </citation>
    <scope>NUCLEOTIDE SEQUENCE [LARGE SCALE GENOMIC DNA]</scope>
    <source>
        <strain evidence="10">C5 / ATCC 48332 / race O</strain>
    </source>
</reference>
<keyword evidence="3 7" id="KW-0238">DNA-binding</keyword>
<evidence type="ECO:0000313" key="9">
    <source>
        <dbReference type="EMBL" id="EMD90042.1"/>
    </source>
</evidence>
<dbReference type="GO" id="GO:0045895">
    <property type="term" value="P:positive regulation of mating-type specific transcription, DNA-templated"/>
    <property type="evidence" value="ECO:0007669"/>
    <property type="project" value="InterPro"/>
</dbReference>
<sequence length="383" mass="42195">MAHARDPTGAEIARFIATRTGAQMVQLMRCIKEPAAQAAFTAKLLVVPPAVSGRPATPEKARKALNAFVGFRCYYVTIPMFKSWPMKKLSNLIGLLWEADPNKSLWSLMAKAWSTIRDQIGKDQAPLDQFFRIICPHLKLPDPASYLEIHGWILTVNEEGDPTISRSADSEFVSIGTGNTDVALSVEDIITYVQSLGYAHGFILDDNKPSSTFLGQSVSSTLEKNTSAISVTQATPNAAHARFLVRNKRRAKRQAVRNASYRASLDQDILIAHQFNPAPVDEHMPDCHSNTAPVLDQCHNPSPNQFYDGITTLLSDQIPTGQGDAGHLDNAHLFNDYSLPGDVSFITIDDFTTNMPNLIDYDAFRLGADEDVALPIFDDITHI</sequence>
<comment type="similarity">
    <text evidence="7">Belongs to the MATALPHA1 family.</text>
</comment>
<protein>
    <recommendedName>
        <fullName evidence="1">Mating-type protein MAT-1</fullName>
    </recommendedName>
</protein>
<dbReference type="Pfam" id="PF04769">
    <property type="entry name" value="MATalpha_HMGbox"/>
    <property type="match status" value="1"/>
</dbReference>
<gene>
    <name evidence="9" type="ORF">COCHEDRAFT_11962</name>
</gene>
<feature type="domain" description="Alpha box" evidence="8">
    <location>
        <begin position="60"/>
        <end position="117"/>
    </location>
</feature>
<dbReference type="AlphaFoldDB" id="M2UQ66"/>
<keyword evidence="2 7" id="KW-0805">Transcription regulation</keyword>
<evidence type="ECO:0000259" key="8">
    <source>
        <dbReference type="PROSITE" id="PS51325"/>
    </source>
</evidence>
<evidence type="ECO:0000256" key="3">
    <source>
        <dbReference type="ARBA" id="ARBA00023125"/>
    </source>
</evidence>
<dbReference type="GO" id="GO:0008301">
    <property type="term" value="F:DNA binding, bending"/>
    <property type="evidence" value="ECO:0007669"/>
    <property type="project" value="InterPro"/>
</dbReference>
<evidence type="ECO:0000256" key="2">
    <source>
        <dbReference type="ARBA" id="ARBA00023015"/>
    </source>
</evidence>
<keyword evidence="10" id="KW-1185">Reference proteome</keyword>
<dbReference type="GO" id="GO:0005634">
    <property type="term" value="C:nucleus"/>
    <property type="evidence" value="ECO:0007669"/>
    <property type="project" value="UniProtKB-SubCell"/>
</dbReference>
<dbReference type="OrthoDB" id="5398665at2759"/>
<evidence type="ECO:0000256" key="7">
    <source>
        <dbReference type="RuleBase" id="RU003516"/>
    </source>
</evidence>
<dbReference type="Proteomes" id="UP000016936">
    <property type="component" value="Unassembled WGS sequence"/>
</dbReference>
<proteinExistence type="inferred from homology"/>
<evidence type="ECO:0000313" key="10">
    <source>
        <dbReference type="Proteomes" id="UP000016936"/>
    </source>
</evidence>
<comment type="subcellular location">
    <subcellularLocation>
        <location evidence="7">Nucleus</location>
    </subcellularLocation>
</comment>
<dbReference type="InterPro" id="IPR006856">
    <property type="entry name" value="MATalpha_HMGbox"/>
</dbReference>
<evidence type="ECO:0000256" key="4">
    <source>
        <dbReference type="ARBA" id="ARBA00023163"/>
    </source>
</evidence>
<organism evidence="9 10">
    <name type="scientific">Cochliobolus heterostrophus (strain C5 / ATCC 48332 / race O)</name>
    <name type="common">Southern corn leaf blight fungus</name>
    <name type="synonym">Bipolaris maydis</name>
    <dbReference type="NCBI Taxonomy" id="701091"/>
    <lineage>
        <taxon>Eukaryota</taxon>
        <taxon>Fungi</taxon>
        <taxon>Dikarya</taxon>
        <taxon>Ascomycota</taxon>
        <taxon>Pezizomycotina</taxon>
        <taxon>Dothideomycetes</taxon>
        <taxon>Pleosporomycetidae</taxon>
        <taxon>Pleosporales</taxon>
        <taxon>Pleosporineae</taxon>
        <taxon>Pleosporaceae</taxon>
        <taxon>Bipolaris</taxon>
    </lineage>
</organism>
<dbReference type="PROSITE" id="PS51325">
    <property type="entry name" value="ALPHA_BOX"/>
    <property type="match status" value="1"/>
</dbReference>
<evidence type="ECO:0000256" key="5">
    <source>
        <dbReference type="ARBA" id="ARBA00023242"/>
    </source>
</evidence>
<keyword evidence="5 7" id="KW-0539">Nucleus</keyword>
<comment type="function">
    <text evidence="6">Mating type proteins are sequence specific DNA-binding proteins that act as master switches in fungal differentiation by controlling gene expression in a cell type-specific fashion. Transcriptional activator that induces the transcription of alpha-specific genes.</text>
</comment>
<dbReference type="EMBL" id="KB445578">
    <property type="protein sequence ID" value="EMD90042.1"/>
    <property type="molecule type" value="Genomic_DNA"/>
</dbReference>
<accession>M2UQ66</accession>
<name>M2UQ66_COCH5</name>
<keyword evidence="4 7" id="KW-0804">Transcription</keyword>
<dbReference type="eggNOG" id="ENOG502S4ZK">
    <property type="taxonomic scope" value="Eukaryota"/>
</dbReference>
<reference evidence="9 10" key="1">
    <citation type="journal article" date="2012" name="PLoS Pathog.">
        <title>Diverse lifestyles and strategies of plant pathogenesis encoded in the genomes of eighteen Dothideomycetes fungi.</title>
        <authorList>
            <person name="Ohm R.A."/>
            <person name="Feau N."/>
            <person name="Henrissat B."/>
            <person name="Schoch C.L."/>
            <person name="Horwitz B.A."/>
            <person name="Barry K.W."/>
            <person name="Condon B.J."/>
            <person name="Copeland A.C."/>
            <person name="Dhillon B."/>
            <person name="Glaser F."/>
            <person name="Hesse C.N."/>
            <person name="Kosti I."/>
            <person name="LaButti K."/>
            <person name="Lindquist E.A."/>
            <person name="Lucas S."/>
            <person name="Salamov A.A."/>
            <person name="Bradshaw R.E."/>
            <person name="Ciuffetti L."/>
            <person name="Hamelin R.C."/>
            <person name="Kema G.H.J."/>
            <person name="Lawrence C."/>
            <person name="Scott J.A."/>
            <person name="Spatafora J.W."/>
            <person name="Turgeon B.G."/>
            <person name="de Wit P.J.G.M."/>
            <person name="Zhong S."/>
            <person name="Goodwin S.B."/>
            <person name="Grigoriev I.V."/>
        </authorList>
    </citation>
    <scope>NUCLEOTIDE SEQUENCE [LARGE SCALE GENOMIC DNA]</scope>
    <source>
        <strain evidence="10">C5 / ATCC 48332 / race O</strain>
    </source>
</reference>
<evidence type="ECO:0000256" key="1">
    <source>
        <dbReference type="ARBA" id="ARBA00015083"/>
    </source>
</evidence>
<dbReference type="OMA" id="SLMAKAW"/>
<dbReference type="HOGENOM" id="CLU_729561_0_0_1"/>